<sequence>MAVTPLSDTQLDRYARHIILREIGGVGQMRLLNAHVAVIGAGGIGSPAIEYLAAAGIGRLTIIDDDRVELSNLQRQTLFATADEGAQKVDVAMREVARRNPDVTITPVRERIDAANAGQLLAGADVVLDGSDNFETRLAVADAALALRIPLVSAAVGQFEGQLGVFRGWEADKPCYRCFVGDDPGRAEASCAEQGVLGALTGLMGSMAAIEMVRAIIPFGDDSAGKLVMVDTLSLRFRTIALPKDPGCRSCAG</sequence>
<organism evidence="2 3">
    <name type="scientific">Stakelama flava</name>
    <dbReference type="NCBI Taxonomy" id="2860338"/>
    <lineage>
        <taxon>Bacteria</taxon>
        <taxon>Pseudomonadati</taxon>
        <taxon>Pseudomonadota</taxon>
        <taxon>Alphaproteobacteria</taxon>
        <taxon>Sphingomonadales</taxon>
        <taxon>Sphingomonadaceae</taxon>
        <taxon>Stakelama</taxon>
    </lineage>
</organism>
<name>A0ABS6XHJ5_9SPHN</name>
<dbReference type="CDD" id="cd00757">
    <property type="entry name" value="ThiF_MoeB_HesA_family"/>
    <property type="match status" value="1"/>
</dbReference>
<comment type="caution">
    <text evidence="2">The sequence shown here is derived from an EMBL/GenBank/DDBJ whole genome shotgun (WGS) entry which is preliminary data.</text>
</comment>
<reference evidence="2 3" key="1">
    <citation type="submission" date="2021-07" db="EMBL/GenBank/DDBJ databases">
        <title>Stakelama flava sp. nov., a novel endophytic bacterium isolated from branch of Kandelia candel.</title>
        <authorList>
            <person name="Tuo L."/>
        </authorList>
    </citation>
    <scope>NUCLEOTIDE SEQUENCE [LARGE SCALE GENOMIC DNA]</scope>
    <source>
        <strain evidence="2 3">CBK3Z-3</strain>
    </source>
</reference>
<dbReference type="PANTHER" id="PTHR10953:SF240">
    <property type="entry name" value="SULFUR CARRIER PROTEIN THIS ADENYLYLTRANSFERASE"/>
    <property type="match status" value="1"/>
</dbReference>
<evidence type="ECO:0000259" key="1">
    <source>
        <dbReference type="Pfam" id="PF00899"/>
    </source>
</evidence>
<evidence type="ECO:0000313" key="3">
    <source>
        <dbReference type="Proteomes" id="UP001197214"/>
    </source>
</evidence>
<dbReference type="Proteomes" id="UP001197214">
    <property type="component" value="Unassembled WGS sequence"/>
</dbReference>
<dbReference type="InterPro" id="IPR045886">
    <property type="entry name" value="ThiF/MoeB/HesA"/>
</dbReference>
<dbReference type="EMBL" id="JAHWZX010000002">
    <property type="protein sequence ID" value="MBW4329677.1"/>
    <property type="molecule type" value="Genomic_DNA"/>
</dbReference>
<proteinExistence type="predicted"/>
<feature type="domain" description="THIF-type NAD/FAD binding fold" evidence="1">
    <location>
        <begin position="14"/>
        <end position="249"/>
    </location>
</feature>
<keyword evidence="3" id="KW-1185">Reference proteome</keyword>
<gene>
    <name evidence="2" type="ORF">KY084_02155</name>
</gene>
<accession>A0ABS6XHJ5</accession>
<dbReference type="Pfam" id="PF00899">
    <property type="entry name" value="ThiF"/>
    <property type="match status" value="1"/>
</dbReference>
<dbReference type="InterPro" id="IPR000594">
    <property type="entry name" value="ThiF_NAD_FAD-bd"/>
</dbReference>
<dbReference type="NCBIfam" id="NF004281">
    <property type="entry name" value="PRK05690.1"/>
    <property type="match status" value="1"/>
</dbReference>
<evidence type="ECO:0000313" key="2">
    <source>
        <dbReference type="EMBL" id="MBW4329677.1"/>
    </source>
</evidence>
<protein>
    <submittedName>
        <fullName evidence="2">HesA/MoeB/ThiF family protein</fullName>
    </submittedName>
</protein>
<dbReference type="PANTHER" id="PTHR10953">
    <property type="entry name" value="UBIQUITIN-ACTIVATING ENZYME E1"/>
    <property type="match status" value="1"/>
</dbReference>